<dbReference type="PANTHER" id="PTHR32309:SF13">
    <property type="entry name" value="FERRIC ENTEROBACTIN TRANSPORT PROTEIN FEPE"/>
    <property type="match status" value="1"/>
</dbReference>
<keyword evidence="4 7" id="KW-1133">Transmembrane helix</keyword>
<evidence type="ECO:0000313" key="9">
    <source>
        <dbReference type="EMBL" id="SEI73680.1"/>
    </source>
</evidence>
<keyword evidence="10" id="KW-1185">Reference proteome</keyword>
<evidence type="ECO:0000256" key="4">
    <source>
        <dbReference type="ARBA" id="ARBA00022989"/>
    </source>
</evidence>
<dbReference type="STRING" id="1416801.SAMN05192553_10141"/>
<feature type="transmembrane region" description="Helical" evidence="7">
    <location>
        <begin position="466"/>
        <end position="490"/>
    </location>
</feature>
<dbReference type="InterPro" id="IPR050445">
    <property type="entry name" value="Bact_polysacc_biosynth/exp"/>
</dbReference>
<dbReference type="RefSeq" id="WP_092167868.1">
    <property type="nucleotide sequence ID" value="NZ_FNZH01000001.1"/>
</dbReference>
<name>A0A1H6TBJ9_9BACT</name>
<dbReference type="GO" id="GO:0005886">
    <property type="term" value="C:plasma membrane"/>
    <property type="evidence" value="ECO:0007669"/>
    <property type="project" value="UniProtKB-SubCell"/>
</dbReference>
<feature type="domain" description="Polysaccharide chain length determinant N-terminal" evidence="8">
    <location>
        <begin position="2"/>
        <end position="88"/>
    </location>
</feature>
<sequence length="712" mass="83163">MSLKQLFRLLWKNKFRIILPPILVGLGVFMLTRNMTREYESKTIVFTNPTSNRGATDGGVIRMDFYTSNNLFDNLTLLVKSRETIEEASLHLLALHISLPEPDPSVIHNDCWLDLREHIQPSLWQELSVPGDEKETFARVKAHYMREPNSPVEYLLREHRHYAMAKILERLSVARKFSSDMMELSYRTDDPGVCYHTLRLLTTAFMERYSGMKEMENTNSIAYFQSQLDIAQGKLREAEDRLKSFMTENRILNYYEQGKYLDIAKLEHEQDEERSKRLLSGTESNLNEIQEMFENFDKRQVIIQNISALQDEIVVRDMEIQGLQAQNSAGPKITQLEDEIVQLKDQIAADSKELFRNSNSLQGIERETVLEEWLRLKILFEEQKQALDVMQNRKAYLSEKIQEFAPLGAELKKLEREVSVNEDQYLSILHGLNMAYLQKYDLEMSSSQKLIDEPYYPKSPLPSKRMIFIIGGSLATGFFGFSIVILSFFIDRTIKSVPQAEKVTGLKVSGAWIDEWGLSKAIKKDVLYNRLRKQVYNNLGKYLPQQGKKIVLFYSLKPAEGKTFLIRKLVEELTLQNRNIVYWGHSRDTADMPCDTLSYDQQAILYDQRDAYWEERIAQTEKEFILWELPPIEEVPLNYPLINQANVLVMVLDGQRNWKPADERFHESLKEMVKIPHTVWLNRLQSDELEDMNGEIPRDRSFLRAKMKKYLS</sequence>
<evidence type="ECO:0000256" key="1">
    <source>
        <dbReference type="ARBA" id="ARBA00004651"/>
    </source>
</evidence>
<proteinExistence type="predicted"/>
<evidence type="ECO:0000256" key="3">
    <source>
        <dbReference type="ARBA" id="ARBA00022692"/>
    </source>
</evidence>
<organism evidence="9 10">
    <name type="scientific">Cyclobacterium xiamenense</name>
    <dbReference type="NCBI Taxonomy" id="1297121"/>
    <lineage>
        <taxon>Bacteria</taxon>
        <taxon>Pseudomonadati</taxon>
        <taxon>Bacteroidota</taxon>
        <taxon>Cytophagia</taxon>
        <taxon>Cytophagales</taxon>
        <taxon>Cyclobacteriaceae</taxon>
        <taxon>Cyclobacterium</taxon>
    </lineage>
</organism>
<evidence type="ECO:0000256" key="2">
    <source>
        <dbReference type="ARBA" id="ARBA00022475"/>
    </source>
</evidence>
<dbReference type="Pfam" id="PF02706">
    <property type="entry name" value="Wzz"/>
    <property type="match status" value="1"/>
</dbReference>
<gene>
    <name evidence="9" type="ORF">SAMN05192553_10141</name>
</gene>
<reference evidence="10" key="1">
    <citation type="submission" date="2016-10" db="EMBL/GenBank/DDBJ databases">
        <authorList>
            <person name="Varghese N."/>
            <person name="Submissions S."/>
        </authorList>
    </citation>
    <scope>NUCLEOTIDE SEQUENCE [LARGE SCALE GENOMIC DNA]</scope>
    <source>
        <strain evidence="10">IBRC-M 10761</strain>
    </source>
</reference>
<evidence type="ECO:0000256" key="6">
    <source>
        <dbReference type="SAM" id="Coils"/>
    </source>
</evidence>
<evidence type="ECO:0000259" key="8">
    <source>
        <dbReference type="Pfam" id="PF02706"/>
    </source>
</evidence>
<dbReference type="AlphaFoldDB" id="A0A1H6TBJ9"/>
<feature type="coiled-coil region" evidence="6">
    <location>
        <begin position="221"/>
        <end position="248"/>
    </location>
</feature>
<accession>A0A1H6TBJ9</accession>
<keyword evidence="2" id="KW-1003">Cell membrane</keyword>
<evidence type="ECO:0000313" key="10">
    <source>
        <dbReference type="Proteomes" id="UP000199403"/>
    </source>
</evidence>
<dbReference type="EMBL" id="FNZH01000001">
    <property type="protein sequence ID" value="SEI73680.1"/>
    <property type="molecule type" value="Genomic_DNA"/>
</dbReference>
<dbReference type="Proteomes" id="UP000199403">
    <property type="component" value="Unassembled WGS sequence"/>
</dbReference>
<dbReference type="GO" id="GO:0004713">
    <property type="term" value="F:protein tyrosine kinase activity"/>
    <property type="evidence" value="ECO:0007669"/>
    <property type="project" value="TreeGrafter"/>
</dbReference>
<evidence type="ECO:0000256" key="7">
    <source>
        <dbReference type="SAM" id="Phobius"/>
    </source>
</evidence>
<dbReference type="PANTHER" id="PTHR32309">
    <property type="entry name" value="TYROSINE-PROTEIN KINASE"/>
    <property type="match status" value="1"/>
</dbReference>
<dbReference type="InterPro" id="IPR003856">
    <property type="entry name" value="LPS_length_determ_N"/>
</dbReference>
<keyword evidence="5 7" id="KW-0472">Membrane</keyword>
<dbReference type="OrthoDB" id="781284at2"/>
<keyword evidence="3 7" id="KW-0812">Transmembrane</keyword>
<keyword evidence="6" id="KW-0175">Coiled coil</keyword>
<comment type="subcellular location">
    <subcellularLocation>
        <location evidence="1">Cell membrane</location>
        <topology evidence="1">Multi-pass membrane protein</topology>
    </subcellularLocation>
</comment>
<evidence type="ECO:0000256" key="5">
    <source>
        <dbReference type="ARBA" id="ARBA00023136"/>
    </source>
</evidence>
<protein>
    <submittedName>
        <fullName evidence="9">Uncharacterized protein involved in exopolysaccharide biosynthesis</fullName>
    </submittedName>
</protein>